<reference evidence="2" key="1">
    <citation type="submission" date="2018-06" db="EMBL/GenBank/DDBJ databases">
        <authorList>
            <person name="Zhirakovskaya E."/>
        </authorList>
    </citation>
    <scope>NUCLEOTIDE SEQUENCE</scope>
</reference>
<evidence type="ECO:0000259" key="1">
    <source>
        <dbReference type="Pfam" id="PF18914"/>
    </source>
</evidence>
<dbReference type="Pfam" id="PF18914">
    <property type="entry name" value="DUF5666"/>
    <property type="match status" value="6"/>
</dbReference>
<feature type="domain" description="DUF5666" evidence="1">
    <location>
        <begin position="262"/>
        <end position="322"/>
    </location>
</feature>
<gene>
    <name evidence="2" type="ORF">MNBD_NITROSPIRAE01-1038</name>
</gene>
<evidence type="ECO:0000313" key="2">
    <source>
        <dbReference type="EMBL" id="VAX31099.1"/>
    </source>
</evidence>
<feature type="domain" description="DUF5666" evidence="1">
    <location>
        <begin position="113"/>
        <end position="177"/>
    </location>
</feature>
<sequence>MKRFMKILLPIALIALLSTSCGSSGGGGSILGPGGGDGRASGGIGGTGISKGTVTGFGSVIVNGVTFNTDTTTFTIDDNPGTQADLALGMLVEVDVAEDGTTAGAVIFEPEVEGPIAARDDQNNTLTVLGRTIIVDGNTRIEDSDDTIVNFSTLQINDSLEISGLVFMDGRILATHIRYRNDIIFGSDTIVELKGTIQALNDSTFFIGTQEINHNDVVSPPTLSNGLFVEVKGTLDGSILKAVQIDKEDLFDPEDDLEVEIEGLVTDFVQGNFTNFSVSGQAVLTNSATIFENGSLFDLALNVRLEVEGTVVGGILVAEKIQFRGDRIKIKAEVNSGSIDSGTQTFTVLGIPVRINGATEMEDDTDEEGSFGFSDILDNDYLEIRGYLTGSGANRVVIATEVEREDAETEVLLQAPVDSLANPDLTLLGVMVRTGSASFNDGKISSAAFFNQVKVGDLVKVTGGLSGAEILAKEVELEE</sequence>
<dbReference type="PROSITE" id="PS51257">
    <property type="entry name" value="PROKAR_LIPOPROTEIN"/>
    <property type="match status" value="1"/>
</dbReference>
<organism evidence="2">
    <name type="scientific">hydrothermal vent metagenome</name>
    <dbReference type="NCBI Taxonomy" id="652676"/>
    <lineage>
        <taxon>unclassified sequences</taxon>
        <taxon>metagenomes</taxon>
        <taxon>ecological metagenomes</taxon>
    </lineage>
</organism>
<accession>A0A3B1CLR7</accession>
<dbReference type="AlphaFoldDB" id="A0A3B1CLR7"/>
<proteinExistence type="predicted"/>
<protein>
    <recommendedName>
        <fullName evidence="1">DUF5666 domain-containing protein</fullName>
    </recommendedName>
</protein>
<name>A0A3B1CLR7_9ZZZZ</name>
<feature type="domain" description="DUF5666" evidence="1">
    <location>
        <begin position="416"/>
        <end position="476"/>
    </location>
</feature>
<feature type="domain" description="DUF5666" evidence="1">
    <location>
        <begin position="338"/>
        <end position="403"/>
    </location>
</feature>
<dbReference type="EMBL" id="UOGF01000071">
    <property type="protein sequence ID" value="VAX31099.1"/>
    <property type="molecule type" value="Genomic_DNA"/>
</dbReference>
<feature type="domain" description="DUF5666" evidence="1">
    <location>
        <begin position="194"/>
        <end position="245"/>
    </location>
</feature>
<feature type="domain" description="DUF5666" evidence="1">
    <location>
        <begin position="52"/>
        <end position="100"/>
    </location>
</feature>
<dbReference type="InterPro" id="IPR043724">
    <property type="entry name" value="DUF5666"/>
</dbReference>